<name>A0A067M7T8_BOTB1</name>
<feature type="region of interest" description="Disordered" evidence="1">
    <location>
        <begin position="66"/>
        <end position="92"/>
    </location>
</feature>
<dbReference type="PANTHER" id="PTHR34883:SF20">
    <property type="entry name" value="PHYTOCYANIN DOMAIN-CONTAINING PROTEIN"/>
    <property type="match status" value="1"/>
</dbReference>
<feature type="region of interest" description="Disordered" evidence="1">
    <location>
        <begin position="1"/>
        <end position="49"/>
    </location>
</feature>
<organism evidence="2 3">
    <name type="scientific">Botryobasidium botryosum (strain FD-172 SS1)</name>
    <dbReference type="NCBI Taxonomy" id="930990"/>
    <lineage>
        <taxon>Eukaryota</taxon>
        <taxon>Fungi</taxon>
        <taxon>Dikarya</taxon>
        <taxon>Basidiomycota</taxon>
        <taxon>Agaricomycotina</taxon>
        <taxon>Agaricomycetes</taxon>
        <taxon>Cantharellales</taxon>
        <taxon>Botryobasidiaceae</taxon>
        <taxon>Botryobasidium</taxon>
    </lineage>
</organism>
<dbReference type="AlphaFoldDB" id="A0A067M7T8"/>
<evidence type="ECO:0000313" key="3">
    <source>
        <dbReference type="Proteomes" id="UP000027195"/>
    </source>
</evidence>
<dbReference type="EMBL" id="KL198098">
    <property type="protein sequence ID" value="KDQ07917.1"/>
    <property type="molecule type" value="Genomic_DNA"/>
</dbReference>
<dbReference type="Proteomes" id="UP000027195">
    <property type="component" value="Unassembled WGS sequence"/>
</dbReference>
<sequence>MNYSPDNSNSGSNYGGSSSWDPSSSSNYGSGSSSYNMPQYGSGSSSWGSSGYNDCVQQCMAQYPPPPSYTATPPPPPPPTSTYSSSSSGSGVTHTVIVAPTQGVLRFVPFTVNASVGDTIHYVWGAGPHTVTKSSELTICNKSMDASTFASGPQNATFQFDVQVNDTNPIFYYCGVATHCEKGMFGIVNPPNADPTSSTSLGSMMPSLCANDTNLANMWSYTKNMTAGTSAAGWGSSYDMSGMPSWAHGAFAENIMYVSSLLVL</sequence>
<gene>
    <name evidence="2" type="ORF">BOTBODRAFT_119341</name>
</gene>
<dbReference type="STRING" id="930990.A0A067M7T8"/>
<dbReference type="Gene3D" id="2.60.40.420">
    <property type="entry name" value="Cupredoxins - blue copper proteins"/>
    <property type="match status" value="1"/>
</dbReference>
<evidence type="ECO:0000256" key="1">
    <source>
        <dbReference type="SAM" id="MobiDB-lite"/>
    </source>
</evidence>
<proteinExistence type="predicted"/>
<protein>
    <recommendedName>
        <fullName evidence="4">Phytocyanin domain-containing protein</fullName>
    </recommendedName>
</protein>
<reference evidence="3" key="1">
    <citation type="journal article" date="2014" name="Proc. Natl. Acad. Sci. U.S.A.">
        <title>Extensive sampling of basidiomycete genomes demonstrates inadequacy of the white-rot/brown-rot paradigm for wood decay fungi.</title>
        <authorList>
            <person name="Riley R."/>
            <person name="Salamov A.A."/>
            <person name="Brown D.W."/>
            <person name="Nagy L.G."/>
            <person name="Floudas D."/>
            <person name="Held B.W."/>
            <person name="Levasseur A."/>
            <person name="Lombard V."/>
            <person name="Morin E."/>
            <person name="Otillar R."/>
            <person name="Lindquist E.A."/>
            <person name="Sun H."/>
            <person name="LaButti K.M."/>
            <person name="Schmutz J."/>
            <person name="Jabbour D."/>
            <person name="Luo H."/>
            <person name="Baker S.E."/>
            <person name="Pisabarro A.G."/>
            <person name="Walton J.D."/>
            <person name="Blanchette R.A."/>
            <person name="Henrissat B."/>
            <person name="Martin F."/>
            <person name="Cullen D."/>
            <person name="Hibbett D.S."/>
            <person name="Grigoriev I.V."/>
        </authorList>
    </citation>
    <scope>NUCLEOTIDE SEQUENCE [LARGE SCALE GENOMIC DNA]</scope>
    <source>
        <strain evidence="3">FD-172 SS1</strain>
    </source>
</reference>
<evidence type="ECO:0008006" key="4">
    <source>
        <dbReference type="Google" id="ProtNLM"/>
    </source>
</evidence>
<dbReference type="HOGENOM" id="CLU_038599_0_0_1"/>
<evidence type="ECO:0000313" key="2">
    <source>
        <dbReference type="EMBL" id="KDQ07917.1"/>
    </source>
</evidence>
<dbReference type="SUPFAM" id="SSF49503">
    <property type="entry name" value="Cupredoxins"/>
    <property type="match status" value="1"/>
</dbReference>
<dbReference type="InterPro" id="IPR008972">
    <property type="entry name" value="Cupredoxin"/>
</dbReference>
<feature type="compositionally biased region" description="Pro residues" evidence="1">
    <location>
        <begin position="66"/>
        <end position="80"/>
    </location>
</feature>
<feature type="compositionally biased region" description="Low complexity" evidence="1">
    <location>
        <begin position="7"/>
        <end position="49"/>
    </location>
</feature>
<dbReference type="PANTHER" id="PTHR34883">
    <property type="entry name" value="SERINE-RICH PROTEIN, PUTATIVE-RELATED-RELATED"/>
    <property type="match status" value="1"/>
</dbReference>
<dbReference type="InterPro" id="IPR052953">
    <property type="entry name" value="Ser-rich/MCO-related"/>
</dbReference>
<accession>A0A067M7T8</accession>
<dbReference type="OrthoDB" id="2331100at2759"/>
<keyword evidence="3" id="KW-1185">Reference proteome</keyword>
<dbReference type="InParanoid" id="A0A067M7T8"/>